<evidence type="ECO:0000259" key="2">
    <source>
        <dbReference type="Pfam" id="PF18899"/>
    </source>
</evidence>
<accession>A0A7W3J401</accession>
<evidence type="ECO:0000256" key="1">
    <source>
        <dbReference type="SAM" id="MobiDB-lite"/>
    </source>
</evidence>
<dbReference type="AlphaFoldDB" id="A0A7W3J401"/>
<dbReference type="Pfam" id="PF14117">
    <property type="entry name" value="DUF4287"/>
    <property type="match status" value="1"/>
</dbReference>
<evidence type="ECO:0000313" key="3">
    <source>
        <dbReference type="EMBL" id="MBA8805734.1"/>
    </source>
</evidence>
<dbReference type="Pfam" id="PF18899">
    <property type="entry name" value="DUF5655"/>
    <property type="match status" value="1"/>
</dbReference>
<sequence length="191" mass="20555">MSAKSPEQMMAAVTASMAERTGRTLDEWVAAVEASGVDPLDQKAVRAWLKDTHGVLQNTQWAIAFEAARRNGWVEPDVEGYIESQYAGPKAGMRPVFDAVRALLESLGDDVSVEGRGGYTPFVRRRQFAAVAAATRTRVDLGLRFTDAPDSSLLTPATAPGQSTHKLGLTSTDDLTDEVEALARAAYDQNG</sequence>
<keyword evidence="4" id="KW-1185">Reference proteome</keyword>
<reference evidence="3 4" key="1">
    <citation type="submission" date="2020-07" db="EMBL/GenBank/DDBJ databases">
        <title>Sequencing the genomes of 1000 actinobacteria strains.</title>
        <authorList>
            <person name="Klenk H.-P."/>
        </authorList>
    </citation>
    <scope>NUCLEOTIDE SEQUENCE [LARGE SCALE GENOMIC DNA]</scope>
    <source>
        <strain evidence="3 4">DSM 21349</strain>
    </source>
</reference>
<evidence type="ECO:0000313" key="4">
    <source>
        <dbReference type="Proteomes" id="UP000580910"/>
    </source>
</evidence>
<name>A0A7W3J401_9ACTN</name>
<dbReference type="InterPro" id="IPR025629">
    <property type="entry name" value="DUF4287"/>
</dbReference>
<dbReference type="RefSeq" id="WP_182541759.1">
    <property type="nucleotide sequence ID" value="NZ_JACGXA010000003.1"/>
</dbReference>
<feature type="domain" description="DUF5655" evidence="2">
    <location>
        <begin position="82"/>
        <end position="190"/>
    </location>
</feature>
<protein>
    <submittedName>
        <fullName evidence="3">Putative transport protein</fullName>
    </submittedName>
</protein>
<dbReference type="EMBL" id="JACGXA010000003">
    <property type="protein sequence ID" value="MBA8805734.1"/>
    <property type="molecule type" value="Genomic_DNA"/>
</dbReference>
<dbReference type="InterPro" id="IPR043714">
    <property type="entry name" value="DUF5655"/>
</dbReference>
<gene>
    <name evidence="3" type="ORF">FB382_004079</name>
</gene>
<feature type="region of interest" description="Disordered" evidence="1">
    <location>
        <begin position="152"/>
        <end position="172"/>
    </location>
</feature>
<proteinExistence type="predicted"/>
<comment type="caution">
    <text evidence="3">The sequence shown here is derived from an EMBL/GenBank/DDBJ whole genome shotgun (WGS) entry which is preliminary data.</text>
</comment>
<organism evidence="3 4">
    <name type="scientific">Nocardioides ginsengisegetis</name>
    <dbReference type="NCBI Taxonomy" id="661491"/>
    <lineage>
        <taxon>Bacteria</taxon>
        <taxon>Bacillati</taxon>
        <taxon>Actinomycetota</taxon>
        <taxon>Actinomycetes</taxon>
        <taxon>Propionibacteriales</taxon>
        <taxon>Nocardioidaceae</taxon>
        <taxon>Nocardioides</taxon>
    </lineage>
</organism>
<dbReference type="Proteomes" id="UP000580910">
    <property type="component" value="Unassembled WGS sequence"/>
</dbReference>